<feature type="domain" description="Flagellar hook-length control protein-like C-terminal" evidence="2">
    <location>
        <begin position="340"/>
        <end position="419"/>
    </location>
</feature>
<evidence type="ECO:0000313" key="4">
    <source>
        <dbReference type="Proteomes" id="UP001201549"/>
    </source>
</evidence>
<reference evidence="3 4" key="1">
    <citation type="submission" date="2022-02" db="EMBL/GenBank/DDBJ databases">
        <authorList>
            <person name="Zhuang L."/>
        </authorList>
    </citation>
    <scope>NUCLEOTIDE SEQUENCE [LARGE SCALE GENOMIC DNA]</scope>
    <source>
        <strain evidence="3 4">C32</strain>
    </source>
</reference>
<proteinExistence type="predicted"/>
<keyword evidence="4" id="KW-1185">Reference proteome</keyword>
<feature type="region of interest" description="Disordered" evidence="1">
    <location>
        <begin position="14"/>
        <end position="85"/>
    </location>
</feature>
<keyword evidence="3" id="KW-0969">Cilium</keyword>
<evidence type="ECO:0000259" key="2">
    <source>
        <dbReference type="Pfam" id="PF02120"/>
    </source>
</evidence>
<name>A0ABT2FJH2_9GAMM</name>
<accession>A0ABT2FJH2</accession>
<keyword evidence="3" id="KW-0282">Flagellum</keyword>
<reference evidence="4" key="2">
    <citation type="submission" date="2023-07" db="EMBL/GenBank/DDBJ databases">
        <title>Shewanella mangrovi sp. nov., an acetaldehyde- degrading bacterium isolated from mangrove sediment.</title>
        <authorList>
            <person name="Liu Y."/>
        </authorList>
    </citation>
    <scope>NUCLEOTIDE SEQUENCE [LARGE SCALE GENOMIC DNA]</scope>
    <source>
        <strain evidence="4">C32</strain>
    </source>
</reference>
<dbReference type="CDD" id="cd17470">
    <property type="entry name" value="T3SS_Flik_C"/>
    <property type="match status" value="1"/>
</dbReference>
<gene>
    <name evidence="3" type="ORF">L9G74_02815</name>
</gene>
<dbReference type="PANTHER" id="PTHR37533">
    <property type="entry name" value="FLAGELLAR HOOK-LENGTH CONTROL PROTEIN"/>
    <property type="match status" value="1"/>
</dbReference>
<organism evidence="3 4">
    <name type="scientific">Shewanella electrica</name>
    <dbReference type="NCBI Taxonomy" id="515560"/>
    <lineage>
        <taxon>Bacteria</taxon>
        <taxon>Pseudomonadati</taxon>
        <taxon>Pseudomonadota</taxon>
        <taxon>Gammaproteobacteria</taxon>
        <taxon>Alteromonadales</taxon>
        <taxon>Shewanellaceae</taxon>
        <taxon>Shewanella</taxon>
    </lineage>
</organism>
<protein>
    <submittedName>
        <fullName evidence="3">Flagellar hook-length control protein FliK</fullName>
    </submittedName>
</protein>
<evidence type="ECO:0000256" key="1">
    <source>
        <dbReference type="SAM" id="MobiDB-lite"/>
    </source>
</evidence>
<dbReference type="InterPro" id="IPR021136">
    <property type="entry name" value="Flagellar_hook_control-like_C"/>
</dbReference>
<keyword evidence="3" id="KW-0966">Cell projection</keyword>
<dbReference type="PANTHER" id="PTHR37533:SF2">
    <property type="entry name" value="FLAGELLAR HOOK-LENGTH CONTROL PROTEIN"/>
    <property type="match status" value="1"/>
</dbReference>
<dbReference type="Pfam" id="PF02120">
    <property type="entry name" value="Flg_hook"/>
    <property type="match status" value="1"/>
</dbReference>
<comment type="caution">
    <text evidence="3">The sequence shown here is derived from an EMBL/GenBank/DDBJ whole genome shotgun (WGS) entry which is preliminary data.</text>
</comment>
<feature type="compositionally biased region" description="Polar residues" evidence="1">
    <location>
        <begin position="61"/>
        <end position="75"/>
    </location>
</feature>
<dbReference type="Proteomes" id="UP001201549">
    <property type="component" value="Unassembled WGS sequence"/>
</dbReference>
<dbReference type="InterPro" id="IPR038610">
    <property type="entry name" value="FliK-like_C_sf"/>
</dbReference>
<dbReference type="RefSeq" id="WP_238894769.1">
    <property type="nucleotide sequence ID" value="NZ_JAKOGG010000002.1"/>
</dbReference>
<evidence type="ECO:0000313" key="3">
    <source>
        <dbReference type="EMBL" id="MCS4555361.1"/>
    </source>
</evidence>
<sequence>MAMNVLNTINLTNVNSAGAGSSQGKVSRSDDTLDSSTSVFPAVGEQLPQSSQGDEQALVVESSSSNDTTSEIDQQSTDKETTAAVSDSLPSSWLSSLFILPTATTAPDAQPSSVVGDMAQVDVTTAQLPPPLVDAANTDAAPLPAAEVAAIASAIAAPLVSGRNGANSVNAADVSATQPVADLSPLLANATPPATAEQPIMVPLTVTDTATNTDIKQSSPLSADAVKQNSATLQTSNSLLAASTTAAESTVSATAATVSANSNGLAANVMALSMALQQQLNSQSSADTPLNAVRVELPALHMANAQLTPALDSNANNGVQRFPLAADAAIGQQLLNVLKDRVQLQLDNQQQVAQIRLDPPRLGSIEVRISVEGDRTIVHLNASQSSVREAMATTAEQLRTTLMNKLGSDVTVLTSSDSNGQSSQQAPQYLADQIDSNSLALDDEPLTQAHQQQGWINRLA</sequence>
<dbReference type="Gene3D" id="3.30.750.140">
    <property type="match status" value="1"/>
</dbReference>
<dbReference type="EMBL" id="JAKOGG010000002">
    <property type="protein sequence ID" value="MCS4555361.1"/>
    <property type="molecule type" value="Genomic_DNA"/>
</dbReference>
<dbReference type="InterPro" id="IPR052563">
    <property type="entry name" value="FliK"/>
</dbReference>
<feature type="compositionally biased region" description="Polar residues" evidence="1">
    <location>
        <begin position="16"/>
        <end position="26"/>
    </location>
</feature>